<name>A0ABD3UTP7_SINWO</name>
<sequence>MVFSWDRKPAKRKYISVKNKSIRVKYCRISPPSSGEQDPVAIDAASASGSGSISKDIPSASGSELEVDKQSEEAVFFSDALDEAKVTYRDKKKKRLENWAALADDLVEVGTAVLFTPPHSQCICCMQNLDQVYRCMDCGTSAVYCRECLDICHSLPHLHVFEVFKNGTFICVDTETPVWKRPDYHECQTIYCKQIVVLDEHGWQHKRVMELCGCESAAVTVIRSYLWPSSPKNPILGFHIGLLEWMTALLLECHVSTKGFCEAIKAKLSRHHKGLVDSEFKVVYRILMNEYLVQYRNFRYKISHPIHLCEDIDSGIHCPACFENPQKIISFDADFQLVRKVSSGSEAGKPKHDGHFFIDQDEVDKFIDEYSTEKEKIKQEKAVHNECSEFQAGSALRSKAKNKKLDETALFGSACRHAFPYYFFNLKHGERIGYSVYLLEKLVAENKDSQMHIMYDIACLLETHLKKKERTDLLDAVKLVIPIFHCYGHKMACQVLYNPRRTPGLGLTDGECLERLWSYLGKFKSISKEMTPENRVDLLVDGLMHYGDKIKRKQGKTFAERLKKAEALKVNTNKMLQETLINISGVSTDDIRRWSLEDKNRFSTGNSLARSESQVYQLIIH</sequence>
<evidence type="ECO:0000313" key="3">
    <source>
        <dbReference type="EMBL" id="KAL3852864.1"/>
    </source>
</evidence>
<comment type="caution">
    <text evidence="3">The sequence shown here is derived from an EMBL/GenBank/DDBJ whole genome shotgun (WGS) entry which is preliminary data.</text>
</comment>
<dbReference type="AlphaFoldDB" id="A0ABD3UTP7"/>
<organism evidence="3 4">
    <name type="scientific">Sinanodonta woodiana</name>
    <name type="common">Chinese pond mussel</name>
    <name type="synonym">Anodonta woodiana</name>
    <dbReference type="NCBI Taxonomy" id="1069815"/>
    <lineage>
        <taxon>Eukaryota</taxon>
        <taxon>Metazoa</taxon>
        <taxon>Spiralia</taxon>
        <taxon>Lophotrochozoa</taxon>
        <taxon>Mollusca</taxon>
        <taxon>Bivalvia</taxon>
        <taxon>Autobranchia</taxon>
        <taxon>Heteroconchia</taxon>
        <taxon>Palaeoheterodonta</taxon>
        <taxon>Unionida</taxon>
        <taxon>Unionoidea</taxon>
        <taxon>Unionidae</taxon>
        <taxon>Unioninae</taxon>
        <taxon>Sinanodonta</taxon>
    </lineage>
</organism>
<evidence type="ECO:0000256" key="1">
    <source>
        <dbReference type="SAM" id="MobiDB-lite"/>
    </source>
</evidence>
<gene>
    <name evidence="3" type="ORF">ACJMK2_016473</name>
</gene>
<feature type="region of interest" description="Disordered" evidence="1">
    <location>
        <begin position="29"/>
        <end position="55"/>
    </location>
</feature>
<feature type="domain" description="CxC1-like cysteine cluster associated with KDZ transposases" evidence="2">
    <location>
        <begin position="189"/>
        <end position="266"/>
    </location>
</feature>
<dbReference type="Pfam" id="PF18802">
    <property type="entry name" value="CxC1"/>
    <property type="match status" value="1"/>
</dbReference>
<protein>
    <recommendedName>
        <fullName evidence="2">CxC1-like cysteine cluster associated with KDZ transposases domain-containing protein</fullName>
    </recommendedName>
</protein>
<evidence type="ECO:0000259" key="2">
    <source>
        <dbReference type="Pfam" id="PF18802"/>
    </source>
</evidence>
<evidence type="ECO:0000313" key="4">
    <source>
        <dbReference type="Proteomes" id="UP001634394"/>
    </source>
</evidence>
<dbReference type="Proteomes" id="UP001634394">
    <property type="component" value="Unassembled WGS sequence"/>
</dbReference>
<proteinExistence type="predicted"/>
<dbReference type="PANTHER" id="PTHR33096:SF1">
    <property type="entry name" value="CXC1-LIKE CYSTEINE CLUSTER ASSOCIATED WITH KDZ TRANSPOSASES DOMAIN-CONTAINING PROTEIN"/>
    <property type="match status" value="1"/>
</dbReference>
<reference evidence="3 4" key="1">
    <citation type="submission" date="2024-11" db="EMBL/GenBank/DDBJ databases">
        <title>Chromosome-level genome assembly of the freshwater bivalve Anodonta woodiana.</title>
        <authorList>
            <person name="Chen X."/>
        </authorList>
    </citation>
    <scope>NUCLEOTIDE SEQUENCE [LARGE SCALE GENOMIC DNA]</scope>
    <source>
        <strain evidence="3">MN2024</strain>
        <tissue evidence="3">Gills</tissue>
    </source>
</reference>
<dbReference type="EMBL" id="JBJQND010000015">
    <property type="protein sequence ID" value="KAL3852864.1"/>
    <property type="molecule type" value="Genomic_DNA"/>
</dbReference>
<accession>A0ABD3UTP7</accession>
<dbReference type="InterPro" id="IPR040521">
    <property type="entry name" value="KDZ"/>
</dbReference>
<dbReference type="InterPro" id="IPR041320">
    <property type="entry name" value="CxC1"/>
</dbReference>
<keyword evidence="4" id="KW-1185">Reference proteome</keyword>
<dbReference type="Pfam" id="PF18758">
    <property type="entry name" value="KDZ"/>
    <property type="match status" value="1"/>
</dbReference>
<feature type="compositionally biased region" description="Low complexity" evidence="1">
    <location>
        <begin position="41"/>
        <end position="54"/>
    </location>
</feature>
<dbReference type="PANTHER" id="PTHR33096">
    <property type="entry name" value="CXC2 DOMAIN-CONTAINING PROTEIN"/>
    <property type="match status" value="1"/>
</dbReference>